<dbReference type="InterPro" id="IPR050471">
    <property type="entry name" value="AB_hydrolase"/>
</dbReference>
<dbReference type="Proteomes" id="UP000318681">
    <property type="component" value="Unassembled WGS sequence"/>
</dbReference>
<comment type="caution">
    <text evidence="2">The sequence shown here is derived from an EMBL/GenBank/DDBJ whole genome shotgun (WGS) entry which is preliminary data.</text>
</comment>
<dbReference type="InterPro" id="IPR029058">
    <property type="entry name" value="AB_hydrolase_fold"/>
</dbReference>
<dbReference type="Pfam" id="PF00561">
    <property type="entry name" value="Abhydrolase_1"/>
    <property type="match status" value="1"/>
</dbReference>
<dbReference type="OrthoDB" id="9798888at2"/>
<dbReference type="AlphaFoldDB" id="A0A558QRP5"/>
<proteinExistence type="predicted"/>
<dbReference type="GO" id="GO:0004806">
    <property type="term" value="F:triacylglycerol lipase activity"/>
    <property type="evidence" value="ECO:0007669"/>
    <property type="project" value="TreeGrafter"/>
</dbReference>
<protein>
    <submittedName>
        <fullName evidence="2">Alpha/beta hydrolase</fullName>
    </submittedName>
</protein>
<dbReference type="GO" id="GO:0046503">
    <property type="term" value="P:glycerolipid catabolic process"/>
    <property type="evidence" value="ECO:0007669"/>
    <property type="project" value="TreeGrafter"/>
</dbReference>
<dbReference type="PANTHER" id="PTHR43433:SF5">
    <property type="entry name" value="AB HYDROLASE-1 DOMAIN-CONTAINING PROTEIN"/>
    <property type="match status" value="1"/>
</dbReference>
<sequence length="308" mass="31983">MPLARCNGIDIAYETGGAADGIPLLMIHGLGAQLTRWPDSLCAALGTAGFRTIRFDSRDVGLSTHFPDVPVPDLAAVMAAMQRGEVPDLPYTLSDMAADTAGLLDALGLERAHVLGVSLGGMIAQGLAIEHPARGLSLTVMMSQSGNPALPPSDPALLAIMAATPPDPAVDHEAFLRHSVTLNRALGSPDYPTTEADLRTFATTAAARAYDPSGSGRQLAAARGAADRRPGLAALDVPTLVIHGAADRLILPECGEDIARHVKGAWMVTVNGMGHDLPDPLTDLFVATIRANAARAAAFARIVATNRS</sequence>
<name>A0A558QRP5_9SPHN</name>
<keyword evidence="3" id="KW-1185">Reference proteome</keyword>
<gene>
    <name evidence="2" type="ORF">FOY91_20825</name>
</gene>
<dbReference type="InterPro" id="IPR000073">
    <property type="entry name" value="AB_hydrolase_1"/>
</dbReference>
<dbReference type="EMBL" id="VNIM01000173">
    <property type="protein sequence ID" value="TVV69789.1"/>
    <property type="molecule type" value="Genomic_DNA"/>
</dbReference>
<feature type="domain" description="AB hydrolase-1" evidence="1">
    <location>
        <begin position="23"/>
        <end position="276"/>
    </location>
</feature>
<dbReference type="Gene3D" id="3.40.50.1820">
    <property type="entry name" value="alpha/beta hydrolase"/>
    <property type="match status" value="1"/>
</dbReference>
<keyword evidence="2" id="KW-0378">Hydrolase</keyword>
<evidence type="ECO:0000313" key="2">
    <source>
        <dbReference type="EMBL" id="TVV69789.1"/>
    </source>
</evidence>
<reference evidence="2 3" key="1">
    <citation type="submission" date="2019-07" db="EMBL/GenBank/DDBJ databases">
        <title>Sphingomonas solaris sp. nov., isolated from a solar panel from Boston, Massachusetts.</title>
        <authorList>
            <person name="Tanner K."/>
            <person name="Pascual J."/>
            <person name="Mancuso C."/>
            <person name="Pereto J."/>
            <person name="Khalil A."/>
            <person name="Vilanova C."/>
        </authorList>
    </citation>
    <scope>NUCLEOTIDE SEQUENCE [LARGE SCALE GENOMIC DNA]</scope>
    <source>
        <strain evidence="2 3">R4DWN</strain>
    </source>
</reference>
<dbReference type="RefSeq" id="WP_145155923.1">
    <property type="nucleotide sequence ID" value="NZ_VNIM01000173.1"/>
</dbReference>
<evidence type="ECO:0000313" key="3">
    <source>
        <dbReference type="Proteomes" id="UP000318681"/>
    </source>
</evidence>
<evidence type="ECO:0000259" key="1">
    <source>
        <dbReference type="Pfam" id="PF00561"/>
    </source>
</evidence>
<feature type="non-terminal residue" evidence="2">
    <location>
        <position position="308"/>
    </location>
</feature>
<dbReference type="PANTHER" id="PTHR43433">
    <property type="entry name" value="HYDROLASE, ALPHA/BETA FOLD FAMILY PROTEIN"/>
    <property type="match status" value="1"/>
</dbReference>
<dbReference type="SUPFAM" id="SSF53474">
    <property type="entry name" value="alpha/beta-Hydrolases"/>
    <property type="match status" value="1"/>
</dbReference>
<organism evidence="2 3">
    <name type="scientific">Alterirhizorhabdus solaris</name>
    <dbReference type="NCBI Taxonomy" id="2529389"/>
    <lineage>
        <taxon>Bacteria</taxon>
        <taxon>Pseudomonadati</taxon>
        <taxon>Pseudomonadota</taxon>
        <taxon>Alphaproteobacteria</taxon>
        <taxon>Sphingomonadales</taxon>
        <taxon>Rhizorhabdaceae</taxon>
        <taxon>Alterirhizorhabdus</taxon>
    </lineage>
</organism>
<accession>A0A558QRP5</accession>